<accession>A0A5C6AP71</accession>
<sequence length="108" mass="11877">MVCTLLPKPMSCFVSALQRGSDSGLPCGFGDGSNLHVSLTRNDFSLMVVSSLQNRNPMTWMRLCGFPIISLNDWNAVIWKQWNSIPCLFLGVLKNCSPPKIDVTGMIG</sequence>
<proteinExistence type="predicted"/>
<reference evidence="1 2" key="1">
    <citation type="submission" date="2019-02" db="EMBL/GenBank/DDBJ databases">
        <title>Deep-cultivation of Planctomycetes and their phenomic and genomic characterization uncovers novel biology.</title>
        <authorList>
            <person name="Wiegand S."/>
            <person name="Jogler M."/>
            <person name="Boedeker C."/>
            <person name="Pinto D."/>
            <person name="Vollmers J."/>
            <person name="Rivas-Marin E."/>
            <person name="Kohn T."/>
            <person name="Peeters S.H."/>
            <person name="Heuer A."/>
            <person name="Rast P."/>
            <person name="Oberbeckmann S."/>
            <person name="Bunk B."/>
            <person name="Jeske O."/>
            <person name="Meyerdierks A."/>
            <person name="Storesund J.E."/>
            <person name="Kallscheuer N."/>
            <person name="Luecker S."/>
            <person name="Lage O.M."/>
            <person name="Pohl T."/>
            <person name="Merkel B.J."/>
            <person name="Hornburger P."/>
            <person name="Mueller R.-W."/>
            <person name="Bruemmer F."/>
            <person name="Labrenz M."/>
            <person name="Spormann A.M."/>
            <person name="Op Den Camp H."/>
            <person name="Overmann J."/>
            <person name="Amann R."/>
            <person name="Jetten M.S.M."/>
            <person name="Mascher T."/>
            <person name="Medema M.H."/>
            <person name="Devos D.P."/>
            <person name="Kaster A.-K."/>
            <person name="Ovreas L."/>
            <person name="Rohde M."/>
            <person name="Galperin M.Y."/>
            <person name="Jogler C."/>
        </authorList>
    </citation>
    <scope>NUCLEOTIDE SEQUENCE [LARGE SCALE GENOMIC DNA]</scope>
    <source>
        <strain evidence="1 2">Pla100</strain>
    </source>
</reference>
<evidence type="ECO:0000313" key="1">
    <source>
        <dbReference type="EMBL" id="TWU01480.1"/>
    </source>
</evidence>
<organism evidence="1 2">
    <name type="scientific">Neorhodopirellula pilleata</name>
    <dbReference type="NCBI Taxonomy" id="2714738"/>
    <lineage>
        <taxon>Bacteria</taxon>
        <taxon>Pseudomonadati</taxon>
        <taxon>Planctomycetota</taxon>
        <taxon>Planctomycetia</taxon>
        <taxon>Pirellulales</taxon>
        <taxon>Pirellulaceae</taxon>
        <taxon>Neorhodopirellula</taxon>
    </lineage>
</organism>
<dbReference type="AlphaFoldDB" id="A0A5C6AP71"/>
<evidence type="ECO:0000313" key="2">
    <source>
        <dbReference type="Proteomes" id="UP000316213"/>
    </source>
</evidence>
<protein>
    <submittedName>
        <fullName evidence="1">Uncharacterized protein</fullName>
    </submittedName>
</protein>
<name>A0A5C6AP71_9BACT</name>
<keyword evidence="2" id="KW-1185">Reference proteome</keyword>
<dbReference type="Proteomes" id="UP000316213">
    <property type="component" value="Unassembled WGS sequence"/>
</dbReference>
<gene>
    <name evidence="1" type="ORF">Pla100_12150</name>
</gene>
<comment type="caution">
    <text evidence="1">The sequence shown here is derived from an EMBL/GenBank/DDBJ whole genome shotgun (WGS) entry which is preliminary data.</text>
</comment>
<dbReference type="EMBL" id="SJPM01000002">
    <property type="protein sequence ID" value="TWU01480.1"/>
    <property type="molecule type" value="Genomic_DNA"/>
</dbReference>